<protein>
    <submittedName>
        <fullName evidence="3">G patch domain-containing protein 11</fullName>
    </submittedName>
</protein>
<dbReference type="GO" id="GO:0000776">
    <property type="term" value="C:kinetochore"/>
    <property type="evidence" value="ECO:0007669"/>
    <property type="project" value="TreeGrafter"/>
</dbReference>
<dbReference type="InterPro" id="IPR039249">
    <property type="entry name" value="GPATCH11"/>
</dbReference>
<dbReference type="SMART" id="SM01173">
    <property type="entry name" value="DUF4187"/>
    <property type="match status" value="1"/>
</dbReference>
<name>A0A8K0IP80_COCNU</name>
<accession>A0A8K0IP80</accession>
<reference evidence="3" key="1">
    <citation type="journal article" date="2017" name="Gigascience">
        <title>The genome draft of coconut (Cocos nucifera).</title>
        <authorList>
            <person name="Xiao Y."/>
            <person name="Xu P."/>
            <person name="Fan H."/>
            <person name="Baudouin L."/>
            <person name="Xia W."/>
            <person name="Bocs S."/>
            <person name="Xu J."/>
            <person name="Li Q."/>
            <person name="Guo A."/>
            <person name="Zhou L."/>
            <person name="Li J."/>
            <person name="Wu Y."/>
            <person name="Ma Z."/>
            <person name="Armero A."/>
            <person name="Issali A.E."/>
            <person name="Liu N."/>
            <person name="Peng M."/>
            <person name="Yang Y."/>
        </authorList>
    </citation>
    <scope>NUCLEOTIDE SEQUENCE</scope>
    <source>
        <tissue evidence="3">Spear leaf of Hainan Tall coconut</tissue>
    </source>
</reference>
<organism evidence="3 4">
    <name type="scientific">Cocos nucifera</name>
    <name type="common">Coconut palm</name>
    <dbReference type="NCBI Taxonomy" id="13894"/>
    <lineage>
        <taxon>Eukaryota</taxon>
        <taxon>Viridiplantae</taxon>
        <taxon>Streptophyta</taxon>
        <taxon>Embryophyta</taxon>
        <taxon>Tracheophyta</taxon>
        <taxon>Spermatophyta</taxon>
        <taxon>Magnoliopsida</taxon>
        <taxon>Liliopsida</taxon>
        <taxon>Arecaceae</taxon>
        <taxon>Arecoideae</taxon>
        <taxon>Cocoseae</taxon>
        <taxon>Attaleinae</taxon>
        <taxon>Cocos</taxon>
    </lineage>
</organism>
<feature type="compositionally biased region" description="Basic and acidic residues" evidence="1">
    <location>
        <begin position="182"/>
        <end position="201"/>
    </location>
</feature>
<gene>
    <name evidence="3" type="ORF">COCNU_11G007090</name>
</gene>
<feature type="compositionally biased region" description="Acidic residues" evidence="1">
    <location>
        <begin position="202"/>
        <end position="211"/>
    </location>
</feature>
<dbReference type="GO" id="GO:0003676">
    <property type="term" value="F:nucleic acid binding"/>
    <property type="evidence" value="ECO:0007669"/>
    <property type="project" value="InterPro"/>
</dbReference>
<dbReference type="InterPro" id="IPR000467">
    <property type="entry name" value="G_patch_dom"/>
</dbReference>
<evidence type="ECO:0000313" key="3">
    <source>
        <dbReference type="EMBL" id="KAG1363882.1"/>
    </source>
</evidence>
<evidence type="ECO:0000259" key="2">
    <source>
        <dbReference type="PROSITE" id="PS50174"/>
    </source>
</evidence>
<feature type="region of interest" description="Disordered" evidence="1">
    <location>
        <begin position="182"/>
        <end position="211"/>
    </location>
</feature>
<evidence type="ECO:0000256" key="1">
    <source>
        <dbReference type="SAM" id="MobiDB-lite"/>
    </source>
</evidence>
<dbReference type="PROSITE" id="PS50174">
    <property type="entry name" value="G_PATCH"/>
    <property type="match status" value="1"/>
</dbReference>
<dbReference type="PANTHER" id="PTHR21032:SF0">
    <property type="entry name" value="G PATCH DOMAIN-CONTAINING PROTEIN 11"/>
    <property type="match status" value="1"/>
</dbReference>
<dbReference type="Pfam" id="PF13821">
    <property type="entry name" value="DUF4187"/>
    <property type="match status" value="1"/>
</dbReference>
<dbReference type="OrthoDB" id="786951at2759"/>
<dbReference type="EMBL" id="CM017882">
    <property type="protein sequence ID" value="KAG1363882.1"/>
    <property type="molecule type" value="Genomic_DNA"/>
</dbReference>
<dbReference type="Proteomes" id="UP000797356">
    <property type="component" value="Chromosome 11"/>
</dbReference>
<dbReference type="AlphaFoldDB" id="A0A8K0IP80"/>
<sequence>MAGTDGGGEDDDYMADLSLFIPPEDSCSKKKKLGPKIQSPQAPKPKRPKGISWQEQRKLERERKQREEDERTMAGLEAAIPETNVGFKMLRQMGYTPGSVLGKGGAGQAEPVGLEIRRSRAGIGVISPQEEAARSDRAAAERKRQREEELMAEFGSRQKTQWKSRRIVGDYRKAEAALAQLENREVVEPPKEDGDEGKKQEEEEEEEITEEDLDCNDFKCIELTIKADIKLFNISYINPAYMLKNGMIIDMDLNDILMKLRDEHYYCLYCGCKFESAEALAVDCPGPNEEDH</sequence>
<dbReference type="SMART" id="SM00443">
    <property type="entry name" value="G_patch"/>
    <property type="match status" value="1"/>
</dbReference>
<proteinExistence type="predicted"/>
<feature type="region of interest" description="Disordered" evidence="1">
    <location>
        <begin position="1"/>
        <end position="77"/>
    </location>
</feature>
<evidence type="ECO:0000313" key="4">
    <source>
        <dbReference type="Proteomes" id="UP000797356"/>
    </source>
</evidence>
<dbReference type="PANTHER" id="PTHR21032">
    <property type="entry name" value="G PATCH DOMAIN-CONTAINING PROTEIN 11"/>
    <property type="match status" value="1"/>
</dbReference>
<reference evidence="3" key="2">
    <citation type="submission" date="2019-07" db="EMBL/GenBank/DDBJ databases">
        <authorList>
            <person name="Yang Y."/>
            <person name="Bocs S."/>
            <person name="Baudouin L."/>
        </authorList>
    </citation>
    <scope>NUCLEOTIDE SEQUENCE</scope>
    <source>
        <tissue evidence="3">Spear leaf of Hainan Tall coconut</tissue>
    </source>
</reference>
<feature type="domain" description="G-patch" evidence="2">
    <location>
        <begin position="82"/>
        <end position="128"/>
    </location>
</feature>
<keyword evidence="4" id="KW-1185">Reference proteome</keyword>
<feature type="compositionally biased region" description="Basic and acidic residues" evidence="1">
    <location>
        <begin position="55"/>
        <end position="72"/>
    </location>
</feature>
<comment type="caution">
    <text evidence="3">The sequence shown here is derived from an EMBL/GenBank/DDBJ whole genome shotgun (WGS) entry which is preliminary data.</text>
</comment>
<dbReference type="Pfam" id="PF01585">
    <property type="entry name" value="G-patch"/>
    <property type="match status" value="1"/>
</dbReference>
<dbReference type="InterPro" id="IPR025239">
    <property type="entry name" value="DUF4187"/>
</dbReference>